<dbReference type="EMBL" id="CAJNOQ010019045">
    <property type="protein sequence ID" value="CAF1441983.1"/>
    <property type="molecule type" value="Genomic_DNA"/>
</dbReference>
<dbReference type="PANTHER" id="PTHR12381:SF56">
    <property type="entry name" value="B30.2_SPRY DOMAIN-CONTAINING PROTEIN-RELATED"/>
    <property type="match status" value="1"/>
</dbReference>
<dbReference type="Pfam" id="PF00270">
    <property type="entry name" value="DEAD"/>
    <property type="match status" value="1"/>
</dbReference>
<proteinExistence type="predicted"/>
<dbReference type="PANTHER" id="PTHR12381">
    <property type="entry name" value="HETEROGENEOUS NUCLEAR RIBONUCLEOPROTEIN U FAMILY MEMBER"/>
    <property type="match status" value="1"/>
</dbReference>
<feature type="region of interest" description="Disordered" evidence="2">
    <location>
        <begin position="289"/>
        <end position="326"/>
    </location>
</feature>
<dbReference type="InterPro" id="IPR011545">
    <property type="entry name" value="DEAD/DEAH_box_helicase_dom"/>
</dbReference>
<dbReference type="Gene3D" id="2.60.120.920">
    <property type="match status" value="1"/>
</dbReference>
<feature type="non-terminal residue" evidence="4">
    <location>
        <position position="1"/>
    </location>
</feature>
<dbReference type="InterPro" id="IPR027417">
    <property type="entry name" value="P-loop_NTPase"/>
</dbReference>
<protein>
    <recommendedName>
        <fullName evidence="3">B30.2/SPRY domain-containing protein</fullName>
    </recommendedName>
</protein>
<dbReference type="GO" id="GO:0000380">
    <property type="term" value="P:alternative mRNA splicing, via spliceosome"/>
    <property type="evidence" value="ECO:0007669"/>
    <property type="project" value="TreeGrafter"/>
</dbReference>
<dbReference type="AlphaFoldDB" id="A0A815NRT8"/>
<dbReference type="GO" id="GO:0005524">
    <property type="term" value="F:ATP binding"/>
    <property type="evidence" value="ECO:0007669"/>
    <property type="project" value="InterPro"/>
</dbReference>
<dbReference type="EMBL" id="CAJOBC010084486">
    <property type="protein sequence ID" value="CAF4317747.1"/>
    <property type="molecule type" value="Genomic_DNA"/>
</dbReference>
<dbReference type="Pfam" id="PF00622">
    <property type="entry name" value="SPRY"/>
    <property type="match status" value="1"/>
</dbReference>
<sequence length="326" mass="36467">FADDGLSCRSEQEKPRGGVRSNKGVKGKGKYYFEITQLSFEGDVRVGWSIPNAAIDLGTDSRGFGYSRTATKAVSAFFSSYGETYGINDTIGSLLDLDLMRIRFHKNGKDLGHAFDIDAPLQTNAFFAHVCLKNCEIKVNFGAEPFKSLPNGYVSIIDAPADCVNESQVKEMSTDSLKSRHHSAPLAIFMKQSRELAAQTLNQMQQLATNFGFSKIRQLLIVNASPVTENADALKDGSDIIVTTPGRLYELVNGDQINLSQMRFFVFADAFNQSIGKKYDDLELRRQMEQRETNGRNVKRKGRPQSKAERRKKKEQLLATLQQQEE</sequence>
<dbReference type="InterPro" id="IPR003877">
    <property type="entry name" value="SPRY_dom"/>
</dbReference>
<feature type="domain" description="B30.2/SPRY" evidence="3">
    <location>
        <begin position="1"/>
        <end position="146"/>
    </location>
</feature>
<feature type="region of interest" description="Disordered" evidence="2">
    <location>
        <begin position="1"/>
        <end position="22"/>
    </location>
</feature>
<dbReference type="GO" id="GO:0003723">
    <property type="term" value="F:RNA binding"/>
    <property type="evidence" value="ECO:0007669"/>
    <property type="project" value="TreeGrafter"/>
</dbReference>
<keyword evidence="1" id="KW-0378">Hydrolase</keyword>
<keyword evidence="6" id="KW-1185">Reference proteome</keyword>
<accession>A0A815NRT8</accession>
<dbReference type="SUPFAM" id="SSF49899">
    <property type="entry name" value="Concanavalin A-like lectins/glucanases"/>
    <property type="match status" value="1"/>
</dbReference>
<keyword evidence="1" id="KW-0540">Nuclease</keyword>
<evidence type="ECO:0000313" key="6">
    <source>
        <dbReference type="Proteomes" id="UP000663829"/>
    </source>
</evidence>
<dbReference type="GO" id="GO:0004518">
    <property type="term" value="F:nuclease activity"/>
    <property type="evidence" value="ECO:0007669"/>
    <property type="project" value="UniProtKB-KW"/>
</dbReference>
<dbReference type="Gene3D" id="3.40.50.300">
    <property type="entry name" value="P-loop containing nucleotide triphosphate hydrolases"/>
    <property type="match status" value="1"/>
</dbReference>
<dbReference type="Proteomes" id="UP000681722">
    <property type="component" value="Unassembled WGS sequence"/>
</dbReference>
<feature type="compositionally biased region" description="Low complexity" evidence="2">
    <location>
        <begin position="317"/>
        <end position="326"/>
    </location>
</feature>
<organism evidence="4 6">
    <name type="scientific">Didymodactylos carnosus</name>
    <dbReference type="NCBI Taxonomy" id="1234261"/>
    <lineage>
        <taxon>Eukaryota</taxon>
        <taxon>Metazoa</taxon>
        <taxon>Spiralia</taxon>
        <taxon>Gnathifera</taxon>
        <taxon>Rotifera</taxon>
        <taxon>Eurotatoria</taxon>
        <taxon>Bdelloidea</taxon>
        <taxon>Philodinida</taxon>
        <taxon>Philodinidae</taxon>
        <taxon>Didymodactylos</taxon>
    </lineage>
</organism>
<comment type="caution">
    <text evidence="4">The sequence shown here is derived from an EMBL/GenBank/DDBJ whole genome shotgun (WGS) entry which is preliminary data.</text>
</comment>
<feature type="compositionally biased region" description="Basic residues" evidence="2">
    <location>
        <begin position="297"/>
        <end position="314"/>
    </location>
</feature>
<dbReference type="OrthoDB" id="1735at2759"/>
<gene>
    <name evidence="4" type="ORF">GPM918_LOCUS34404</name>
    <name evidence="5" type="ORF">SRO942_LOCUS35101</name>
</gene>
<name>A0A815NRT8_9BILA</name>
<dbReference type="Proteomes" id="UP000663829">
    <property type="component" value="Unassembled WGS sequence"/>
</dbReference>
<dbReference type="SUPFAM" id="SSF52540">
    <property type="entry name" value="P-loop containing nucleoside triphosphate hydrolases"/>
    <property type="match status" value="1"/>
</dbReference>
<evidence type="ECO:0000313" key="4">
    <source>
        <dbReference type="EMBL" id="CAF1441983.1"/>
    </source>
</evidence>
<dbReference type="InterPro" id="IPR043136">
    <property type="entry name" value="B30.2/SPRY_sf"/>
</dbReference>
<dbReference type="SMART" id="SM00449">
    <property type="entry name" value="SPRY"/>
    <property type="match status" value="1"/>
</dbReference>
<evidence type="ECO:0000256" key="1">
    <source>
        <dbReference type="ARBA" id="ARBA00022722"/>
    </source>
</evidence>
<evidence type="ECO:0000313" key="5">
    <source>
        <dbReference type="EMBL" id="CAF4317747.1"/>
    </source>
</evidence>
<dbReference type="InterPro" id="IPR013320">
    <property type="entry name" value="ConA-like_dom_sf"/>
</dbReference>
<dbReference type="GO" id="GO:0005634">
    <property type="term" value="C:nucleus"/>
    <property type="evidence" value="ECO:0007669"/>
    <property type="project" value="TreeGrafter"/>
</dbReference>
<evidence type="ECO:0000256" key="2">
    <source>
        <dbReference type="SAM" id="MobiDB-lite"/>
    </source>
</evidence>
<reference evidence="4" key="1">
    <citation type="submission" date="2021-02" db="EMBL/GenBank/DDBJ databases">
        <authorList>
            <person name="Nowell W R."/>
        </authorList>
    </citation>
    <scope>NUCLEOTIDE SEQUENCE</scope>
</reference>
<dbReference type="InterPro" id="IPR001870">
    <property type="entry name" value="B30.2/SPRY"/>
</dbReference>
<evidence type="ECO:0000259" key="3">
    <source>
        <dbReference type="PROSITE" id="PS50188"/>
    </source>
</evidence>
<dbReference type="PROSITE" id="PS50188">
    <property type="entry name" value="B302_SPRY"/>
    <property type="match status" value="1"/>
</dbReference>